<evidence type="ECO:0000256" key="5">
    <source>
        <dbReference type="ARBA" id="ARBA00023002"/>
    </source>
</evidence>
<feature type="active site" description="Nucleophile" evidence="9">
    <location>
        <position position="56"/>
    </location>
</feature>
<name>A0A8J3DIM5_9BACT</name>
<reference evidence="12" key="2">
    <citation type="submission" date="2020-09" db="EMBL/GenBank/DDBJ databases">
        <authorList>
            <person name="Sun Q."/>
            <person name="Kim S."/>
        </authorList>
    </citation>
    <scope>NUCLEOTIDE SEQUENCE</scope>
    <source>
        <strain evidence="12">KCTC 12870</strain>
    </source>
</reference>
<reference evidence="12" key="1">
    <citation type="journal article" date="2014" name="Int. J. Syst. Evol. Microbiol.">
        <title>Complete genome sequence of Corynebacterium casei LMG S-19264T (=DSM 44701T), isolated from a smear-ripened cheese.</title>
        <authorList>
            <consortium name="US DOE Joint Genome Institute (JGI-PGF)"/>
            <person name="Walter F."/>
            <person name="Albersmeier A."/>
            <person name="Kalinowski J."/>
            <person name="Ruckert C."/>
        </authorList>
    </citation>
    <scope>NUCLEOTIDE SEQUENCE</scope>
    <source>
        <strain evidence="12">KCTC 12870</strain>
    </source>
</reference>
<dbReference type="Pfam" id="PF05201">
    <property type="entry name" value="GlutR_N"/>
    <property type="match status" value="1"/>
</dbReference>
<dbReference type="InterPro" id="IPR000343">
    <property type="entry name" value="4pyrrol_synth_GluRdtase"/>
</dbReference>
<dbReference type="CDD" id="cd05213">
    <property type="entry name" value="NAD_bind_Glutamyl_tRNA_reduct"/>
    <property type="match status" value="1"/>
</dbReference>
<accession>A0A8J3DIM5</accession>
<evidence type="ECO:0000313" key="12">
    <source>
        <dbReference type="EMBL" id="GHB97188.1"/>
    </source>
</evidence>
<comment type="pathway">
    <text evidence="1 9">Porphyrin-containing compound metabolism; protoporphyrin-IX biosynthesis; 5-aminolevulinate from L-glutamyl-tRNA(Glu): step 1/2.</text>
</comment>
<feature type="binding site" evidence="9">
    <location>
        <position position="124"/>
    </location>
    <ligand>
        <name>substrate</name>
    </ligand>
</feature>
<feature type="domain" description="Quinate/shikimate 5-dehydrogenase/glutamyl-tRNA reductase" evidence="10">
    <location>
        <begin position="175"/>
        <end position="310"/>
    </location>
</feature>
<sequence>MHTIKGKALFVLGSSHRTASIEVRERLALDVVRAQQLAQLLRAQQSVDECLILNTCNRVEIYGVASGELRTPLLNQLSTLHGMPVTELEMHSYWLTGEEAVRHAFEVASGLDSQMVGENEILGQLKEAYAQAAGQKHTGQVLNRVFQKSFQAAKWVRTHTGVSKGQVSIGNVATELALRVCGDLAEAQVVLLGSGEVGEKTTQALVSRGAERIIVAGRNLERARTLADQFTGAAASLDKLPQLLIHADIVIGATASSQPLITAELLTPIMKNRPTQPLIAIDTALPRDIDPVVDEISNVYLYNLDHLAQIANENLRAREAEVATARQSLLERARRLWEALR</sequence>
<dbReference type="NCBIfam" id="TIGR01035">
    <property type="entry name" value="hemA"/>
    <property type="match status" value="1"/>
</dbReference>
<dbReference type="Gene3D" id="3.40.50.720">
    <property type="entry name" value="NAD(P)-binding Rossmann-like Domain"/>
    <property type="match status" value="1"/>
</dbReference>
<keyword evidence="5 9" id="KW-0560">Oxidoreductase</keyword>
<organism evidence="12 13">
    <name type="scientific">Cerasicoccus arenae</name>
    <dbReference type="NCBI Taxonomy" id="424488"/>
    <lineage>
        <taxon>Bacteria</taxon>
        <taxon>Pseudomonadati</taxon>
        <taxon>Verrucomicrobiota</taxon>
        <taxon>Opitutia</taxon>
        <taxon>Puniceicoccales</taxon>
        <taxon>Cerasicoccaceae</taxon>
        <taxon>Cerasicoccus</taxon>
    </lineage>
</organism>
<comment type="domain">
    <text evidence="9">Possesses an unusual extended V-shaped dimeric structure with each monomer consisting of three distinct domains arranged along a curved 'spinal' alpha-helix. The N-terminal catalytic domain specifically recognizes the glutamate moiety of the substrate. The second domain is the NADPH-binding domain, and the third C-terminal domain is responsible for dimerization.</text>
</comment>
<dbReference type="EMBL" id="BMXG01000005">
    <property type="protein sequence ID" value="GHB97188.1"/>
    <property type="molecule type" value="Genomic_DNA"/>
</dbReference>
<evidence type="ECO:0000256" key="6">
    <source>
        <dbReference type="ARBA" id="ARBA00023244"/>
    </source>
</evidence>
<dbReference type="FunFam" id="3.40.50.720:FF:000031">
    <property type="entry name" value="Glutamyl-tRNA reductase"/>
    <property type="match status" value="1"/>
</dbReference>
<dbReference type="PANTHER" id="PTHR43013">
    <property type="entry name" value="GLUTAMYL-TRNA REDUCTASE"/>
    <property type="match status" value="1"/>
</dbReference>
<evidence type="ECO:0000256" key="8">
    <source>
        <dbReference type="ARBA" id="ARBA00068659"/>
    </source>
</evidence>
<evidence type="ECO:0000259" key="11">
    <source>
        <dbReference type="Pfam" id="PF05201"/>
    </source>
</evidence>
<dbReference type="GO" id="GO:0050661">
    <property type="term" value="F:NADP binding"/>
    <property type="evidence" value="ECO:0007669"/>
    <property type="project" value="InterPro"/>
</dbReference>
<dbReference type="AlphaFoldDB" id="A0A8J3DIM5"/>
<feature type="domain" description="Glutamyl-tRNA reductase N-terminal" evidence="11">
    <location>
        <begin position="12"/>
        <end position="160"/>
    </location>
</feature>
<dbReference type="InterPro" id="IPR018214">
    <property type="entry name" value="GluRdtase_CS"/>
</dbReference>
<evidence type="ECO:0000256" key="9">
    <source>
        <dbReference type="HAMAP-Rule" id="MF_00087"/>
    </source>
</evidence>
<evidence type="ECO:0000256" key="1">
    <source>
        <dbReference type="ARBA" id="ARBA00005059"/>
    </source>
</evidence>
<evidence type="ECO:0000256" key="4">
    <source>
        <dbReference type="ARBA" id="ARBA00022857"/>
    </source>
</evidence>
<dbReference type="InterPro" id="IPR036343">
    <property type="entry name" value="GluRdtase_N_sf"/>
</dbReference>
<evidence type="ECO:0000256" key="3">
    <source>
        <dbReference type="ARBA" id="ARBA00012970"/>
    </source>
</evidence>
<dbReference type="SUPFAM" id="SSF51735">
    <property type="entry name" value="NAD(P)-binding Rossmann-fold domains"/>
    <property type="match status" value="1"/>
</dbReference>
<dbReference type="HAMAP" id="MF_00087">
    <property type="entry name" value="Glu_tRNA_reductase"/>
    <property type="match status" value="1"/>
</dbReference>
<feature type="binding site" evidence="9">
    <location>
        <position position="113"/>
    </location>
    <ligand>
        <name>substrate</name>
    </ligand>
</feature>
<feature type="site" description="Important for activity" evidence="9">
    <location>
        <position position="103"/>
    </location>
</feature>
<comment type="caution">
    <text evidence="12">The sequence shown here is derived from an EMBL/GenBank/DDBJ whole genome shotgun (WGS) entry which is preliminary data.</text>
</comment>
<dbReference type="PANTHER" id="PTHR43013:SF1">
    <property type="entry name" value="GLUTAMYL-TRNA REDUCTASE"/>
    <property type="match status" value="1"/>
</dbReference>
<keyword evidence="6 9" id="KW-0627">Porphyrin biosynthesis</keyword>
<feature type="binding site" evidence="9">
    <location>
        <begin position="118"/>
        <end position="120"/>
    </location>
    <ligand>
        <name>substrate</name>
    </ligand>
</feature>
<gene>
    <name evidence="9" type="primary">hemA</name>
    <name evidence="12" type="ORF">GCM10007047_11490</name>
</gene>
<dbReference type="SUPFAM" id="SSF69742">
    <property type="entry name" value="Glutamyl tRNA-reductase catalytic, N-terminal domain"/>
    <property type="match status" value="1"/>
</dbReference>
<dbReference type="PROSITE" id="PS00747">
    <property type="entry name" value="GLUTR"/>
    <property type="match status" value="1"/>
</dbReference>
<feature type="binding site" evidence="9">
    <location>
        <begin position="55"/>
        <end position="58"/>
    </location>
    <ligand>
        <name>substrate</name>
    </ligand>
</feature>
<evidence type="ECO:0000256" key="2">
    <source>
        <dbReference type="ARBA" id="ARBA00005916"/>
    </source>
</evidence>
<dbReference type="GO" id="GO:0008883">
    <property type="term" value="F:glutamyl-tRNA reductase activity"/>
    <property type="evidence" value="ECO:0007669"/>
    <property type="project" value="UniProtKB-UniRule"/>
</dbReference>
<dbReference type="InterPro" id="IPR036291">
    <property type="entry name" value="NAD(P)-bd_dom_sf"/>
</dbReference>
<comment type="similarity">
    <text evidence="2 9">Belongs to the glutamyl-tRNA reductase family.</text>
</comment>
<protein>
    <recommendedName>
        <fullName evidence="8 9">Glutamyl-tRNA reductase</fullName>
        <shortName evidence="9">GluTR</shortName>
        <ecNumber evidence="3 9">1.2.1.70</ecNumber>
    </recommendedName>
</protein>
<evidence type="ECO:0000313" key="13">
    <source>
        <dbReference type="Proteomes" id="UP000642829"/>
    </source>
</evidence>
<comment type="catalytic activity">
    <reaction evidence="7 9">
        <text>(S)-4-amino-5-oxopentanoate + tRNA(Glu) + NADP(+) = L-glutamyl-tRNA(Glu) + NADPH + H(+)</text>
        <dbReference type="Rhea" id="RHEA:12344"/>
        <dbReference type="Rhea" id="RHEA-COMP:9663"/>
        <dbReference type="Rhea" id="RHEA-COMP:9680"/>
        <dbReference type="ChEBI" id="CHEBI:15378"/>
        <dbReference type="ChEBI" id="CHEBI:57501"/>
        <dbReference type="ChEBI" id="CHEBI:57783"/>
        <dbReference type="ChEBI" id="CHEBI:58349"/>
        <dbReference type="ChEBI" id="CHEBI:78442"/>
        <dbReference type="ChEBI" id="CHEBI:78520"/>
        <dbReference type="EC" id="1.2.1.70"/>
    </reaction>
</comment>
<keyword evidence="13" id="KW-1185">Reference proteome</keyword>
<comment type="subunit">
    <text evidence="9">Homodimer.</text>
</comment>
<dbReference type="FunFam" id="3.30.460.30:FF:000001">
    <property type="entry name" value="Glutamyl-tRNA reductase"/>
    <property type="match status" value="1"/>
</dbReference>
<dbReference type="RefSeq" id="WP_189512818.1">
    <property type="nucleotide sequence ID" value="NZ_BMXG01000005.1"/>
</dbReference>
<proteinExistence type="inferred from homology"/>
<dbReference type="Pfam" id="PF01488">
    <property type="entry name" value="Shikimate_DH"/>
    <property type="match status" value="1"/>
</dbReference>
<dbReference type="GO" id="GO:0019353">
    <property type="term" value="P:protoporphyrinogen IX biosynthetic process from glutamate"/>
    <property type="evidence" value="ECO:0007669"/>
    <property type="project" value="TreeGrafter"/>
</dbReference>
<evidence type="ECO:0000259" key="10">
    <source>
        <dbReference type="Pfam" id="PF01488"/>
    </source>
</evidence>
<comment type="miscellaneous">
    <text evidence="9">During catalysis, the active site Cys acts as a nucleophile attacking the alpha-carbonyl group of tRNA-bound glutamate with the formation of a thioester intermediate between enzyme and glutamate, and the concomitant release of tRNA(Glu). The thioester intermediate is finally reduced by direct hydride transfer from NADPH, to form the product GSA.</text>
</comment>
<dbReference type="UniPathway" id="UPA00251">
    <property type="reaction ID" value="UER00316"/>
</dbReference>
<dbReference type="Proteomes" id="UP000642829">
    <property type="component" value="Unassembled WGS sequence"/>
</dbReference>
<comment type="function">
    <text evidence="9">Catalyzes the NADPH-dependent reduction of glutamyl-tRNA(Glu) to glutamate 1-semialdehyde (GSA).</text>
</comment>
<dbReference type="InterPro" id="IPR015895">
    <property type="entry name" value="4pyrrol_synth_GluRdtase_N"/>
</dbReference>
<dbReference type="Gene3D" id="3.30.460.30">
    <property type="entry name" value="Glutamyl-tRNA reductase, N-terminal domain"/>
    <property type="match status" value="1"/>
</dbReference>
<evidence type="ECO:0000256" key="7">
    <source>
        <dbReference type="ARBA" id="ARBA00047464"/>
    </source>
</evidence>
<dbReference type="InterPro" id="IPR006151">
    <property type="entry name" value="Shikm_DH/Glu-tRNA_Rdtase"/>
</dbReference>
<feature type="binding site" evidence="9">
    <location>
        <begin position="193"/>
        <end position="198"/>
    </location>
    <ligand>
        <name>NADP(+)</name>
        <dbReference type="ChEBI" id="CHEBI:58349"/>
    </ligand>
</feature>
<dbReference type="EC" id="1.2.1.70" evidence="3 9"/>
<keyword evidence="4 9" id="KW-0521">NADP</keyword>